<evidence type="ECO:0000313" key="2">
    <source>
        <dbReference type="EMBL" id="KAH3807831.1"/>
    </source>
</evidence>
<reference evidence="2" key="1">
    <citation type="journal article" date="2019" name="bioRxiv">
        <title>The Genome of the Zebra Mussel, Dreissena polymorpha: A Resource for Invasive Species Research.</title>
        <authorList>
            <person name="McCartney M.A."/>
            <person name="Auch B."/>
            <person name="Kono T."/>
            <person name="Mallez S."/>
            <person name="Zhang Y."/>
            <person name="Obille A."/>
            <person name="Becker A."/>
            <person name="Abrahante J.E."/>
            <person name="Garbe J."/>
            <person name="Badalamenti J.P."/>
            <person name="Herman A."/>
            <person name="Mangelson H."/>
            <person name="Liachko I."/>
            <person name="Sullivan S."/>
            <person name="Sone E.D."/>
            <person name="Koren S."/>
            <person name="Silverstein K.A.T."/>
            <person name="Beckman K.B."/>
            <person name="Gohl D.M."/>
        </authorList>
    </citation>
    <scope>NUCLEOTIDE SEQUENCE</scope>
    <source>
        <strain evidence="2">Duluth1</strain>
        <tissue evidence="2">Whole animal</tissue>
    </source>
</reference>
<protein>
    <submittedName>
        <fullName evidence="2">Uncharacterized protein</fullName>
    </submittedName>
</protein>
<dbReference type="AlphaFoldDB" id="A0A9D4JCE7"/>
<evidence type="ECO:0000313" key="3">
    <source>
        <dbReference type="Proteomes" id="UP000828390"/>
    </source>
</evidence>
<accession>A0A9D4JCE7</accession>
<sequence length="107" mass="12145">MSGAVLILGCILAIAGAYLLRRRECRQDDNIDDATEQSEQQQHLFIPGYVEPRKSDCQKYCNLNTPDSGLHHTVSLMYVGRRHIGFGTTLENKMAAPRKEEKFKCVF</sequence>
<gene>
    <name evidence="2" type="ORF">DPMN_136179</name>
</gene>
<proteinExistence type="predicted"/>
<evidence type="ECO:0000256" key="1">
    <source>
        <dbReference type="SAM" id="SignalP"/>
    </source>
</evidence>
<comment type="caution">
    <text evidence="2">The sequence shown here is derived from an EMBL/GenBank/DDBJ whole genome shotgun (WGS) entry which is preliminary data.</text>
</comment>
<dbReference type="Proteomes" id="UP000828390">
    <property type="component" value="Unassembled WGS sequence"/>
</dbReference>
<dbReference type="EMBL" id="JAIWYP010000006">
    <property type="protein sequence ID" value="KAH3807831.1"/>
    <property type="molecule type" value="Genomic_DNA"/>
</dbReference>
<keyword evidence="1" id="KW-0732">Signal</keyword>
<feature type="signal peptide" evidence="1">
    <location>
        <begin position="1"/>
        <end position="17"/>
    </location>
</feature>
<feature type="chain" id="PRO_5038605834" evidence="1">
    <location>
        <begin position="18"/>
        <end position="107"/>
    </location>
</feature>
<name>A0A9D4JCE7_DREPO</name>
<organism evidence="2 3">
    <name type="scientific">Dreissena polymorpha</name>
    <name type="common">Zebra mussel</name>
    <name type="synonym">Mytilus polymorpha</name>
    <dbReference type="NCBI Taxonomy" id="45954"/>
    <lineage>
        <taxon>Eukaryota</taxon>
        <taxon>Metazoa</taxon>
        <taxon>Spiralia</taxon>
        <taxon>Lophotrochozoa</taxon>
        <taxon>Mollusca</taxon>
        <taxon>Bivalvia</taxon>
        <taxon>Autobranchia</taxon>
        <taxon>Heteroconchia</taxon>
        <taxon>Euheterodonta</taxon>
        <taxon>Imparidentia</taxon>
        <taxon>Neoheterodontei</taxon>
        <taxon>Myida</taxon>
        <taxon>Dreissenoidea</taxon>
        <taxon>Dreissenidae</taxon>
        <taxon>Dreissena</taxon>
    </lineage>
</organism>
<keyword evidence="3" id="KW-1185">Reference proteome</keyword>
<reference evidence="2" key="2">
    <citation type="submission" date="2020-11" db="EMBL/GenBank/DDBJ databases">
        <authorList>
            <person name="McCartney M.A."/>
            <person name="Auch B."/>
            <person name="Kono T."/>
            <person name="Mallez S."/>
            <person name="Becker A."/>
            <person name="Gohl D.M."/>
            <person name="Silverstein K.A.T."/>
            <person name="Koren S."/>
            <person name="Bechman K.B."/>
            <person name="Herman A."/>
            <person name="Abrahante J.E."/>
            <person name="Garbe J."/>
        </authorList>
    </citation>
    <scope>NUCLEOTIDE SEQUENCE</scope>
    <source>
        <strain evidence="2">Duluth1</strain>
        <tissue evidence="2">Whole animal</tissue>
    </source>
</reference>